<dbReference type="Proteomes" id="UP000704467">
    <property type="component" value="Unassembled WGS sequence"/>
</dbReference>
<proteinExistence type="predicted"/>
<gene>
    <name evidence="1" type="ORF">HED55_10080</name>
</gene>
<dbReference type="SUPFAM" id="SSF51569">
    <property type="entry name" value="Aldolase"/>
    <property type="match status" value="1"/>
</dbReference>
<sequence length="404" mass="44942">MKGKVPWEDDHERCIRHYADLAKGRRHSARIPACRNADRKTLRSPQFNRIAYAAAHIVSDPRNDTTPWNNPALDWDATMAFRHHLWGLGFKIAEAMDTSQRGMGLNWAGAQELIRRSLAESKTVAGADLACGAGTDHLDPADAKSLDDVIKAYETQAGFVEKHGGRFILMASRALARIARSPDDYAKVYGHILSNAREKVVLHWLGDMFDPQLKGYWGSSNFDDALNTVINIIEANRDKVEGIKISLLEERYELALRDRLPEGVLCFTGDDFNYAPLIEGDGHKHSHALLGIFDAVAPQASNALVALAKGDNERFRAIIEPTVPLSRKIFEAPTQYYKAGVVFLAWLNGHQTHFTMPAGMQSARGIVHYADIFQLADKANVLDQPELAVKRMKALLETHGVEQA</sequence>
<evidence type="ECO:0000313" key="1">
    <source>
        <dbReference type="EMBL" id="NKC03542.1"/>
    </source>
</evidence>
<comment type="caution">
    <text evidence="1">The sequence shown here is derived from an EMBL/GenBank/DDBJ whole genome shotgun (WGS) entry which is preliminary data.</text>
</comment>
<dbReference type="Pfam" id="PF06187">
    <property type="entry name" value="DUF993"/>
    <property type="match status" value="1"/>
</dbReference>
<protein>
    <submittedName>
        <fullName evidence="1">Dihydrodipicolinate synthase family protein</fullName>
    </submittedName>
</protein>
<dbReference type="InterPro" id="IPR009334">
    <property type="entry name" value="DUF993"/>
</dbReference>
<name>A0ABX1DQH9_9HYPH</name>
<reference evidence="1 2" key="1">
    <citation type="submission" date="2020-03" db="EMBL/GenBank/DDBJ databases">
        <title>Whole genome sequencing of clinical and environmental type strains of Ochrobactrum.</title>
        <authorList>
            <person name="Dharne M."/>
        </authorList>
    </citation>
    <scope>NUCLEOTIDE SEQUENCE [LARGE SCALE GENOMIC DNA]</scope>
    <source>
        <strain evidence="1 2">CIP 109452</strain>
    </source>
</reference>
<dbReference type="EMBL" id="JAAVLN010000001">
    <property type="protein sequence ID" value="NKC03542.1"/>
    <property type="molecule type" value="Genomic_DNA"/>
</dbReference>
<accession>A0ABX1DQH9</accession>
<organism evidence="1 2">
    <name type="scientific">Brucella haematophila</name>
    <dbReference type="NCBI Taxonomy" id="419474"/>
    <lineage>
        <taxon>Bacteria</taxon>
        <taxon>Pseudomonadati</taxon>
        <taxon>Pseudomonadota</taxon>
        <taxon>Alphaproteobacteria</taxon>
        <taxon>Hyphomicrobiales</taxon>
        <taxon>Brucellaceae</taxon>
        <taxon>Brucella/Ochrobactrum group</taxon>
        <taxon>Brucella</taxon>
    </lineage>
</organism>
<evidence type="ECO:0000313" key="2">
    <source>
        <dbReference type="Proteomes" id="UP000704467"/>
    </source>
</evidence>
<keyword evidence="2" id="KW-1185">Reference proteome</keyword>
<dbReference type="Gene3D" id="3.20.20.70">
    <property type="entry name" value="Aldolase class I"/>
    <property type="match status" value="1"/>
</dbReference>
<dbReference type="InterPro" id="IPR013785">
    <property type="entry name" value="Aldolase_TIM"/>
</dbReference>